<accession>A0A433RPY0</accession>
<dbReference type="Proteomes" id="UP000288623">
    <property type="component" value="Unassembled WGS sequence"/>
</dbReference>
<name>A0A433RPY0_9BACL</name>
<keyword evidence="1" id="KW-0472">Membrane</keyword>
<evidence type="ECO:0000313" key="2">
    <source>
        <dbReference type="EMBL" id="RUS52459.1"/>
    </source>
</evidence>
<protein>
    <submittedName>
        <fullName evidence="2">Uncharacterized protein</fullName>
    </submittedName>
</protein>
<feature type="transmembrane region" description="Helical" evidence="1">
    <location>
        <begin position="28"/>
        <end position="47"/>
    </location>
</feature>
<keyword evidence="1" id="KW-0812">Transmembrane</keyword>
<evidence type="ECO:0000256" key="1">
    <source>
        <dbReference type="SAM" id="Phobius"/>
    </source>
</evidence>
<organism evidence="2 3">
    <name type="scientific">Candidatus Kurthia intestinigallinarum</name>
    <dbReference type="NCBI Taxonomy" id="1562256"/>
    <lineage>
        <taxon>Bacteria</taxon>
        <taxon>Bacillati</taxon>
        <taxon>Bacillota</taxon>
        <taxon>Bacilli</taxon>
        <taxon>Bacillales</taxon>
        <taxon>Caryophanaceae</taxon>
        <taxon>Kurthia</taxon>
    </lineage>
</organism>
<keyword evidence="3" id="KW-1185">Reference proteome</keyword>
<sequence length="220" mass="25216">MTFLIMILLLLLLGVILKWHPGKRFIGLIVGLYAVVLLASPVIYQLLTKETPMSYTVAQVKNYQQEQQQFLTDLASGKRDAYADFLLYTKTLAYKKDLFYMNSEIEEHQVLYVVEEASDLEGEVEVSMYKRPSLVGDVDVSALYPEPTIQFKKDKLIVRGQQETLDLTAKGVTLLPVAWDESYYDGNNNPYVAYVRVPMHTRVLDRHDKQIFEGGETHDN</sequence>
<dbReference type="AlphaFoldDB" id="A0A433RPY0"/>
<reference evidence="2 3" key="1">
    <citation type="submission" date="2014-11" db="EMBL/GenBank/DDBJ databases">
        <title>Genome sequence and analysis of novel Kurthia sp.</title>
        <authorList>
            <person name="Lawson J.N."/>
            <person name="Gonzalez J.E."/>
            <person name="Rinauldi L."/>
            <person name="Xuan Z."/>
            <person name="Firman A."/>
            <person name="Shaddox L."/>
            <person name="Trudeau A."/>
            <person name="Shah S."/>
            <person name="Reiman D."/>
        </authorList>
    </citation>
    <scope>NUCLEOTIDE SEQUENCE [LARGE SCALE GENOMIC DNA]</scope>
    <source>
        <strain evidence="2 3">3B1D</strain>
    </source>
</reference>
<comment type="caution">
    <text evidence="2">The sequence shown here is derived from an EMBL/GenBank/DDBJ whole genome shotgun (WGS) entry which is preliminary data.</text>
</comment>
<dbReference type="OrthoDB" id="9948536at2"/>
<keyword evidence="1" id="KW-1133">Transmembrane helix</keyword>
<dbReference type="RefSeq" id="WP_126991793.1">
    <property type="nucleotide sequence ID" value="NZ_JTFC01000042.1"/>
</dbReference>
<dbReference type="EMBL" id="JTFC01000042">
    <property type="protein sequence ID" value="RUS52459.1"/>
    <property type="molecule type" value="Genomic_DNA"/>
</dbReference>
<proteinExistence type="predicted"/>
<evidence type="ECO:0000313" key="3">
    <source>
        <dbReference type="Proteomes" id="UP000288623"/>
    </source>
</evidence>
<gene>
    <name evidence="2" type="ORF">QI30_16990</name>
</gene>